<comment type="caution">
    <text evidence="3">The sequence shown here is derived from an EMBL/GenBank/DDBJ whole genome shotgun (WGS) entry which is preliminary data.</text>
</comment>
<protein>
    <submittedName>
        <fullName evidence="3">Gfo/Idh/MocA family oxidoreductase</fullName>
    </submittedName>
</protein>
<dbReference type="InterPro" id="IPR000683">
    <property type="entry name" value="Gfo/Idh/MocA-like_OxRdtase_N"/>
</dbReference>
<reference evidence="3" key="1">
    <citation type="submission" date="2019-09" db="EMBL/GenBank/DDBJ databases">
        <title>Characterisation of the sponge microbiome using genome-centric metagenomics.</title>
        <authorList>
            <person name="Engelberts J.P."/>
            <person name="Robbins S.J."/>
            <person name="De Goeij J.M."/>
            <person name="Aranda M."/>
            <person name="Bell S.C."/>
            <person name="Webster N.S."/>
        </authorList>
    </citation>
    <scope>NUCLEOTIDE SEQUENCE</scope>
    <source>
        <strain evidence="3">SB0664_bin_27</strain>
    </source>
</reference>
<dbReference type="AlphaFoldDB" id="A0A6B0YSQ0"/>
<keyword evidence="1" id="KW-0560">Oxidoreductase</keyword>
<dbReference type="InterPro" id="IPR050463">
    <property type="entry name" value="Gfo/Idh/MocA_oxidrdct_glycsds"/>
</dbReference>
<dbReference type="PANTHER" id="PTHR43818:SF11">
    <property type="entry name" value="BCDNA.GH03377"/>
    <property type="match status" value="1"/>
</dbReference>
<evidence type="ECO:0000313" key="3">
    <source>
        <dbReference type="EMBL" id="MXY94060.1"/>
    </source>
</evidence>
<dbReference type="SUPFAM" id="SSF51735">
    <property type="entry name" value="NAD(P)-binding Rossmann-fold domains"/>
    <property type="match status" value="1"/>
</dbReference>
<dbReference type="GO" id="GO:0016491">
    <property type="term" value="F:oxidoreductase activity"/>
    <property type="evidence" value="ECO:0007669"/>
    <property type="project" value="UniProtKB-KW"/>
</dbReference>
<proteinExistence type="predicted"/>
<dbReference type="Gene3D" id="3.30.360.10">
    <property type="entry name" value="Dihydrodipicolinate Reductase, domain 2"/>
    <property type="match status" value="1"/>
</dbReference>
<dbReference type="GO" id="GO:0000166">
    <property type="term" value="F:nucleotide binding"/>
    <property type="evidence" value="ECO:0007669"/>
    <property type="project" value="InterPro"/>
</dbReference>
<gene>
    <name evidence="3" type="ORF">F4Y42_11520</name>
</gene>
<dbReference type="InterPro" id="IPR036291">
    <property type="entry name" value="NAD(P)-bd_dom_sf"/>
</dbReference>
<dbReference type="EMBL" id="VXRG01000097">
    <property type="protein sequence ID" value="MXY94060.1"/>
    <property type="molecule type" value="Genomic_DNA"/>
</dbReference>
<evidence type="ECO:0000256" key="1">
    <source>
        <dbReference type="ARBA" id="ARBA00023002"/>
    </source>
</evidence>
<dbReference type="Gene3D" id="3.40.50.720">
    <property type="entry name" value="NAD(P)-binding Rossmann-like Domain"/>
    <property type="match status" value="1"/>
</dbReference>
<feature type="domain" description="Gfo/Idh/MocA-like oxidoreductase N-terminal" evidence="2">
    <location>
        <begin position="4"/>
        <end position="130"/>
    </location>
</feature>
<sequence>MGISLGIVGLGSFGSSFADLFMSHPLVDRIALCDREPDRIARFAGLDHWQAKFHARDAYASLDEICASDIDAIALFSQPWLHAPQAVQAMESGKHVYSAVPIVMLPDGDEILDWCARLVETVERTGHSYMLGETTYYRPESIYCRRRSAEGAFGEFVYSEGEYYHDVDSPSSNLRLVQAHRLAGQAGQEWIAARDDYKNRGILTGPMHYPTHSTSGPMSVMNARALKVCAWGYANRTEDTYFSEQGYRFSNETALFQMSNGSTMRICELREIGLQNRETFRIYGTQGSYEHEQWCDKESRSPLTPEEMRNPLPPDVEDAFRAASRSSEIYGGHGGSHPYLVHEFVEAVHQERQPAINVWSAVRYMAAGVIAHKSALQDGEILPIPDWGDGPGA</sequence>
<name>A0A6B0YSQ0_9CHLR</name>
<accession>A0A6B0YSQ0</accession>
<dbReference type="PANTHER" id="PTHR43818">
    <property type="entry name" value="BCDNA.GH03377"/>
    <property type="match status" value="1"/>
</dbReference>
<organism evidence="3">
    <name type="scientific">Caldilineaceae bacterium SB0664_bin_27</name>
    <dbReference type="NCBI Taxonomy" id="2605260"/>
    <lineage>
        <taxon>Bacteria</taxon>
        <taxon>Bacillati</taxon>
        <taxon>Chloroflexota</taxon>
        <taxon>Caldilineae</taxon>
        <taxon>Caldilineales</taxon>
        <taxon>Caldilineaceae</taxon>
    </lineage>
</organism>
<dbReference type="Pfam" id="PF01408">
    <property type="entry name" value="GFO_IDH_MocA"/>
    <property type="match status" value="1"/>
</dbReference>
<evidence type="ECO:0000259" key="2">
    <source>
        <dbReference type="Pfam" id="PF01408"/>
    </source>
</evidence>